<protein>
    <submittedName>
        <fullName evidence="1">Uncharacterized protein</fullName>
    </submittedName>
</protein>
<dbReference type="Gramene" id="OIW11746">
    <property type="protein sequence ID" value="OIW11746"/>
    <property type="gene ID" value="TanjilG_10948"/>
</dbReference>
<evidence type="ECO:0000313" key="2">
    <source>
        <dbReference type="Proteomes" id="UP000188354"/>
    </source>
</evidence>
<name>A0A1J7HZE1_LUPAN</name>
<accession>A0A1J7HZE1</accession>
<dbReference type="AlphaFoldDB" id="A0A1J7HZE1"/>
<sequence>MIRLKSPFKNGKNSVNKTTFLVSATSFTPEIKNKGDEVAVTIKTLQQTVKALEAKIEIMKKIGHSLQLKQKDEAIRKLSNNGGKK</sequence>
<keyword evidence="2" id="KW-1185">Reference proteome</keyword>
<reference evidence="1 2" key="1">
    <citation type="journal article" date="2017" name="Plant Biotechnol. J.">
        <title>A comprehensive draft genome sequence for lupin (Lupinus angustifolius), an emerging health food: insights into plant-microbe interactions and legume evolution.</title>
        <authorList>
            <person name="Hane J.K."/>
            <person name="Ming Y."/>
            <person name="Kamphuis L.G."/>
            <person name="Nelson M.N."/>
            <person name="Garg G."/>
            <person name="Atkins C.A."/>
            <person name="Bayer P.E."/>
            <person name="Bravo A."/>
            <person name="Bringans S."/>
            <person name="Cannon S."/>
            <person name="Edwards D."/>
            <person name="Foley R."/>
            <person name="Gao L.L."/>
            <person name="Harrison M.J."/>
            <person name="Huang W."/>
            <person name="Hurgobin B."/>
            <person name="Li S."/>
            <person name="Liu C.W."/>
            <person name="McGrath A."/>
            <person name="Morahan G."/>
            <person name="Murray J."/>
            <person name="Weller J."/>
            <person name="Jian J."/>
            <person name="Singh K.B."/>
        </authorList>
    </citation>
    <scope>NUCLEOTIDE SEQUENCE [LARGE SCALE GENOMIC DNA]</scope>
    <source>
        <strain evidence="2">cv. Tanjil</strain>
        <tissue evidence="1">Whole plant</tissue>
    </source>
</reference>
<proteinExistence type="predicted"/>
<dbReference type="EMBL" id="CM007365">
    <property type="protein sequence ID" value="OIW11746.1"/>
    <property type="molecule type" value="Genomic_DNA"/>
</dbReference>
<dbReference type="Proteomes" id="UP000188354">
    <property type="component" value="Chromosome LG05"/>
</dbReference>
<gene>
    <name evidence="1" type="ORF">TanjilG_10948</name>
</gene>
<organism evidence="1 2">
    <name type="scientific">Lupinus angustifolius</name>
    <name type="common">Narrow-leaved blue lupine</name>
    <dbReference type="NCBI Taxonomy" id="3871"/>
    <lineage>
        <taxon>Eukaryota</taxon>
        <taxon>Viridiplantae</taxon>
        <taxon>Streptophyta</taxon>
        <taxon>Embryophyta</taxon>
        <taxon>Tracheophyta</taxon>
        <taxon>Spermatophyta</taxon>
        <taxon>Magnoliopsida</taxon>
        <taxon>eudicotyledons</taxon>
        <taxon>Gunneridae</taxon>
        <taxon>Pentapetalae</taxon>
        <taxon>rosids</taxon>
        <taxon>fabids</taxon>
        <taxon>Fabales</taxon>
        <taxon>Fabaceae</taxon>
        <taxon>Papilionoideae</taxon>
        <taxon>50 kb inversion clade</taxon>
        <taxon>genistoids sensu lato</taxon>
        <taxon>core genistoids</taxon>
        <taxon>Genisteae</taxon>
        <taxon>Lupinus</taxon>
    </lineage>
</organism>
<evidence type="ECO:0000313" key="1">
    <source>
        <dbReference type="EMBL" id="OIW11746.1"/>
    </source>
</evidence>